<dbReference type="Proteomes" id="UP000316609">
    <property type="component" value="Unassembled WGS sequence"/>
</dbReference>
<organism evidence="1 2">
    <name type="scientific">Eiseniibacteriota bacterium</name>
    <dbReference type="NCBI Taxonomy" id="2212470"/>
    <lineage>
        <taxon>Bacteria</taxon>
        <taxon>Candidatus Eiseniibacteriota</taxon>
    </lineage>
</organism>
<protein>
    <submittedName>
        <fullName evidence="1">Uncharacterized protein</fullName>
    </submittedName>
</protein>
<comment type="caution">
    <text evidence="1">The sequence shown here is derived from an EMBL/GenBank/DDBJ whole genome shotgun (WGS) entry which is preliminary data.</text>
</comment>
<proteinExistence type="predicted"/>
<gene>
    <name evidence="1" type="ORF">E6K78_11505</name>
</gene>
<dbReference type="SUPFAM" id="SSF55486">
    <property type="entry name" value="Metalloproteases ('zincins'), catalytic domain"/>
    <property type="match status" value="1"/>
</dbReference>
<dbReference type="AlphaFoldDB" id="A0A538TFX5"/>
<evidence type="ECO:0000313" key="2">
    <source>
        <dbReference type="Proteomes" id="UP000316609"/>
    </source>
</evidence>
<name>A0A538TFX5_UNCEI</name>
<reference evidence="1 2" key="1">
    <citation type="journal article" date="2019" name="Nat. Microbiol.">
        <title>Mediterranean grassland soil C-N compound turnover is dependent on rainfall and depth, and is mediated by genomically divergent microorganisms.</title>
        <authorList>
            <person name="Diamond S."/>
            <person name="Andeer P.F."/>
            <person name="Li Z."/>
            <person name="Crits-Christoph A."/>
            <person name="Burstein D."/>
            <person name="Anantharaman K."/>
            <person name="Lane K.R."/>
            <person name="Thomas B.C."/>
            <person name="Pan C."/>
            <person name="Northen T.R."/>
            <person name="Banfield J.F."/>
        </authorList>
    </citation>
    <scope>NUCLEOTIDE SEQUENCE [LARGE SCALE GENOMIC DNA]</scope>
    <source>
        <strain evidence="1">WS_8</strain>
    </source>
</reference>
<dbReference type="EMBL" id="VBOY01000129">
    <property type="protein sequence ID" value="TMQ62545.1"/>
    <property type="molecule type" value="Genomic_DNA"/>
</dbReference>
<evidence type="ECO:0000313" key="1">
    <source>
        <dbReference type="EMBL" id="TMQ62545.1"/>
    </source>
</evidence>
<accession>A0A538TFX5</accession>
<sequence>MLGKLFGRAYPRQRMGMRPATSRRLSVDVLLSIVLFVGLAGHVAGLWQIPRLRDGSADAVASFDPHAITVAFARVNTGGTTPWRAADTDQIIRRFVERWSEATGGRSRLIVLEDTAIRDVLVVFNDRSDVRADARFIPFAGGRLRYLELFAPSPLLAVDVEYTAGSLLHELGHALGCCTGPGTSGGHFVGPNCQRILCSPHGTARTFSQDELGQMGLG</sequence>